<keyword evidence="3 6" id="KW-1133">Transmembrane helix</keyword>
<evidence type="ECO:0000256" key="6">
    <source>
        <dbReference type="SAM" id="Phobius"/>
    </source>
</evidence>
<evidence type="ECO:0000313" key="9">
    <source>
        <dbReference type="Proteomes" id="UP001595444"/>
    </source>
</evidence>
<keyword evidence="8" id="KW-0560">Oxidoreductase</keyword>
<feature type="domain" description="Fatty acid hydroxylase" evidence="7">
    <location>
        <begin position="115"/>
        <end position="263"/>
    </location>
</feature>
<evidence type="ECO:0000256" key="4">
    <source>
        <dbReference type="ARBA" id="ARBA00023136"/>
    </source>
</evidence>
<dbReference type="Proteomes" id="UP001595444">
    <property type="component" value="Unassembled WGS sequence"/>
</dbReference>
<feature type="transmembrane region" description="Helical" evidence="6">
    <location>
        <begin position="108"/>
        <end position="131"/>
    </location>
</feature>
<dbReference type="EC" id="1.-.-.-" evidence="8"/>
<evidence type="ECO:0000256" key="3">
    <source>
        <dbReference type="ARBA" id="ARBA00022989"/>
    </source>
</evidence>
<dbReference type="RefSeq" id="WP_194214917.1">
    <property type="nucleotide sequence ID" value="NZ_CP061205.1"/>
</dbReference>
<evidence type="ECO:0000313" key="8">
    <source>
        <dbReference type="EMBL" id="MFC3050541.1"/>
    </source>
</evidence>
<proteinExistence type="predicted"/>
<dbReference type="PANTHER" id="PTHR11863">
    <property type="entry name" value="STEROL DESATURASE"/>
    <property type="match status" value="1"/>
</dbReference>
<reference evidence="9" key="1">
    <citation type="journal article" date="2019" name="Int. J. Syst. Evol. Microbiol.">
        <title>The Global Catalogue of Microorganisms (GCM) 10K type strain sequencing project: providing services to taxonomists for standard genome sequencing and annotation.</title>
        <authorList>
            <consortium name="The Broad Institute Genomics Platform"/>
            <consortium name="The Broad Institute Genome Sequencing Center for Infectious Disease"/>
            <person name="Wu L."/>
            <person name="Ma J."/>
        </authorList>
    </citation>
    <scope>NUCLEOTIDE SEQUENCE [LARGE SCALE GENOMIC DNA]</scope>
    <source>
        <strain evidence="9">KCTC 62164</strain>
    </source>
</reference>
<feature type="transmembrane region" description="Helical" evidence="6">
    <location>
        <begin position="21"/>
        <end position="37"/>
    </location>
</feature>
<dbReference type="InterPro" id="IPR006694">
    <property type="entry name" value="Fatty_acid_hydroxylase"/>
</dbReference>
<dbReference type="InterPro" id="IPR050307">
    <property type="entry name" value="Sterol_Desaturase_Related"/>
</dbReference>
<evidence type="ECO:0000256" key="1">
    <source>
        <dbReference type="ARBA" id="ARBA00004370"/>
    </source>
</evidence>
<feature type="region of interest" description="Disordered" evidence="5">
    <location>
        <begin position="304"/>
        <end position="328"/>
    </location>
</feature>
<dbReference type="EMBL" id="JBHRSL010000001">
    <property type="protein sequence ID" value="MFC3050541.1"/>
    <property type="molecule type" value="Genomic_DNA"/>
</dbReference>
<comment type="subcellular location">
    <subcellularLocation>
        <location evidence="1">Membrane</location>
    </subcellularLocation>
</comment>
<organism evidence="8 9">
    <name type="scientific">Kordiimonas pumila</name>
    <dbReference type="NCBI Taxonomy" id="2161677"/>
    <lineage>
        <taxon>Bacteria</taxon>
        <taxon>Pseudomonadati</taxon>
        <taxon>Pseudomonadota</taxon>
        <taxon>Alphaproteobacteria</taxon>
        <taxon>Kordiimonadales</taxon>
        <taxon>Kordiimonadaceae</taxon>
        <taxon>Kordiimonas</taxon>
    </lineage>
</organism>
<comment type="caution">
    <text evidence="8">The sequence shown here is derived from an EMBL/GenBank/DDBJ whole genome shotgun (WGS) entry which is preliminary data.</text>
</comment>
<keyword evidence="2 6" id="KW-0812">Transmembrane</keyword>
<protein>
    <submittedName>
        <fullName evidence="8">Sterol desaturase family protein</fullName>
        <ecNumber evidence="8">1.-.-.-</ecNumber>
    </submittedName>
</protein>
<accession>A0ABV7D0K5</accession>
<keyword evidence="4 6" id="KW-0472">Membrane</keyword>
<sequence>MEQIIFIADRMLGAAKRLTEAPYLLSTLAFVLAAWAYEIKKGTATFNFVKYCFPKQVFLHPSARFDYKYFLFDRVFITGMHALGLVLLGLAVNKAVPFYEGISDNNFLITIFYTAVLAIAYDFGKFIAHYLEHFVPFLWQFHRLHHSAGVLTPITNYRAHPVDRIMAALCTLAMRFVVTGVFLLIFPGELTVVEILGSNALQLFINMLGSSLGHSHVWISYGRVLNHIFISPAQHQIHHSSEERHLDKNMGLKLAVWDWMFGTLYVPKEREQFKLGLKGENWEVPTSVFDAYVGPFKRLKDPVNRALTRRGAEEKSAPADTETEREAA</sequence>
<evidence type="ECO:0000256" key="2">
    <source>
        <dbReference type="ARBA" id="ARBA00022692"/>
    </source>
</evidence>
<keyword evidence="9" id="KW-1185">Reference proteome</keyword>
<name>A0ABV7D0K5_9PROT</name>
<evidence type="ECO:0000259" key="7">
    <source>
        <dbReference type="Pfam" id="PF04116"/>
    </source>
</evidence>
<feature type="compositionally biased region" description="Basic and acidic residues" evidence="5">
    <location>
        <begin position="310"/>
        <end position="328"/>
    </location>
</feature>
<gene>
    <name evidence="8" type="ORF">ACFOKA_01340</name>
</gene>
<evidence type="ECO:0000256" key="5">
    <source>
        <dbReference type="SAM" id="MobiDB-lite"/>
    </source>
</evidence>
<feature type="transmembrane region" description="Helical" evidence="6">
    <location>
        <begin position="75"/>
        <end position="96"/>
    </location>
</feature>
<feature type="transmembrane region" description="Helical" evidence="6">
    <location>
        <begin position="165"/>
        <end position="186"/>
    </location>
</feature>
<dbReference type="Pfam" id="PF04116">
    <property type="entry name" value="FA_hydroxylase"/>
    <property type="match status" value="1"/>
</dbReference>
<dbReference type="GO" id="GO:0016491">
    <property type="term" value="F:oxidoreductase activity"/>
    <property type="evidence" value="ECO:0007669"/>
    <property type="project" value="UniProtKB-KW"/>
</dbReference>